<keyword evidence="3" id="KW-1185">Reference proteome</keyword>
<protein>
    <recommendedName>
        <fullName evidence="4">DUF3592 domain-containing protein</fullName>
    </recommendedName>
</protein>
<dbReference type="Proteomes" id="UP000431264">
    <property type="component" value="Unassembled WGS sequence"/>
</dbReference>
<comment type="caution">
    <text evidence="2">The sequence shown here is derived from an EMBL/GenBank/DDBJ whole genome shotgun (WGS) entry which is preliminary data.</text>
</comment>
<evidence type="ECO:0008006" key="4">
    <source>
        <dbReference type="Google" id="ProtNLM"/>
    </source>
</evidence>
<evidence type="ECO:0000256" key="1">
    <source>
        <dbReference type="SAM" id="Phobius"/>
    </source>
</evidence>
<keyword evidence="1" id="KW-0812">Transmembrane</keyword>
<gene>
    <name evidence="2" type="ORF">GOQ30_14170</name>
</gene>
<accession>A0A6I4IU11</accession>
<feature type="transmembrane region" description="Helical" evidence="1">
    <location>
        <begin position="12"/>
        <end position="32"/>
    </location>
</feature>
<reference evidence="3" key="1">
    <citation type="submission" date="2019-05" db="EMBL/GenBank/DDBJ databases">
        <title>Flavobacterium profundi sp. nov., isolated from a deep-sea seamount.</title>
        <authorList>
            <person name="Zhang D.-C."/>
        </authorList>
    </citation>
    <scope>NUCLEOTIDE SEQUENCE [LARGE SCALE GENOMIC DNA]</scope>
    <source>
        <strain evidence="3">TP390</strain>
    </source>
</reference>
<evidence type="ECO:0000313" key="2">
    <source>
        <dbReference type="EMBL" id="MVO10315.1"/>
    </source>
</evidence>
<dbReference type="AlphaFoldDB" id="A0A6I4IU11"/>
<sequence>MNKRSSSHEEFFFFRRKFLIGYFLVFFLFSLYKYIKIKDFNLIQGKVIAIEKITLKKCSSRGGGCKYVDKYLPVIAFYCGDKKMEFSEGGEIVFNSLNAGDKVELFVDTNNCYKVKINKLFYYWLQIPDLILIGLLLLIMTGTIKVFFK</sequence>
<keyword evidence="1" id="KW-0472">Membrane</keyword>
<name>A0A6I4IU11_9FLAO</name>
<proteinExistence type="predicted"/>
<organism evidence="2 3">
    <name type="scientific">Flavobacterium profundi</name>
    <dbReference type="NCBI Taxonomy" id="1774945"/>
    <lineage>
        <taxon>Bacteria</taxon>
        <taxon>Pseudomonadati</taxon>
        <taxon>Bacteroidota</taxon>
        <taxon>Flavobacteriia</taxon>
        <taxon>Flavobacteriales</taxon>
        <taxon>Flavobacteriaceae</taxon>
        <taxon>Flavobacterium</taxon>
    </lineage>
</organism>
<dbReference type="EMBL" id="WQLW01000011">
    <property type="protein sequence ID" value="MVO10315.1"/>
    <property type="molecule type" value="Genomic_DNA"/>
</dbReference>
<evidence type="ECO:0000313" key="3">
    <source>
        <dbReference type="Proteomes" id="UP000431264"/>
    </source>
</evidence>
<feature type="transmembrane region" description="Helical" evidence="1">
    <location>
        <begin position="130"/>
        <end position="148"/>
    </location>
</feature>
<keyword evidence="1" id="KW-1133">Transmembrane helix</keyword>
<dbReference type="RefSeq" id="WP_140998742.1">
    <property type="nucleotide sequence ID" value="NZ_VDCZ01000011.1"/>
</dbReference>